<dbReference type="SUPFAM" id="SSF56935">
    <property type="entry name" value="Porins"/>
    <property type="match status" value="1"/>
</dbReference>
<dbReference type="InterPro" id="IPR037066">
    <property type="entry name" value="Plug_dom_sf"/>
</dbReference>
<evidence type="ECO:0000256" key="12">
    <source>
        <dbReference type="ARBA" id="ARBA00023170"/>
    </source>
</evidence>
<feature type="short sequence motif" description="TonB C-terminal box" evidence="15">
    <location>
        <begin position="715"/>
        <end position="732"/>
    </location>
</feature>
<evidence type="ECO:0000256" key="2">
    <source>
        <dbReference type="ARBA" id="ARBA00009810"/>
    </source>
</evidence>
<dbReference type="Pfam" id="PF07715">
    <property type="entry name" value="Plug"/>
    <property type="match status" value="1"/>
</dbReference>
<dbReference type="CDD" id="cd01347">
    <property type="entry name" value="ligand_gated_channel"/>
    <property type="match status" value="1"/>
</dbReference>
<evidence type="ECO:0000256" key="4">
    <source>
        <dbReference type="ARBA" id="ARBA00022452"/>
    </source>
</evidence>
<dbReference type="PANTHER" id="PTHR30442:SF0">
    <property type="entry name" value="FE(3+) DICITRATE TRANSPORT PROTEIN FECA"/>
    <property type="match status" value="1"/>
</dbReference>
<dbReference type="GO" id="GO:0038023">
    <property type="term" value="F:signaling receptor activity"/>
    <property type="evidence" value="ECO:0007669"/>
    <property type="project" value="InterPro"/>
</dbReference>
<feature type="chain" id="PRO_5004709307" description="TonB-dependent siderophore receptor" evidence="17">
    <location>
        <begin position="35"/>
        <end position="732"/>
    </location>
</feature>
<evidence type="ECO:0000256" key="16">
    <source>
        <dbReference type="RuleBase" id="RU003357"/>
    </source>
</evidence>
<dbReference type="NCBIfam" id="TIGR01783">
    <property type="entry name" value="TonB-siderophor"/>
    <property type="match status" value="1"/>
</dbReference>
<keyword evidence="9" id="KW-0406">Ion transport</keyword>
<dbReference type="GO" id="GO:0015343">
    <property type="term" value="F:siderophore-iron transmembrane transporter activity"/>
    <property type="evidence" value="ECO:0007669"/>
    <property type="project" value="InterPro"/>
</dbReference>
<keyword evidence="7 17" id="KW-0732">Signal</keyword>
<dbReference type="InterPro" id="IPR010917">
    <property type="entry name" value="TonB_rcpt_CS"/>
</dbReference>
<proteinExistence type="inferred from homology"/>
<dbReference type="InterPro" id="IPR039426">
    <property type="entry name" value="TonB-dep_rcpt-like"/>
</dbReference>
<evidence type="ECO:0000256" key="8">
    <source>
        <dbReference type="ARBA" id="ARBA00023004"/>
    </source>
</evidence>
<keyword evidence="5" id="KW-0410">Iron transport</keyword>
<dbReference type="PATRIC" id="fig|1392540.3.peg.1411"/>
<dbReference type="Gene3D" id="2.170.130.10">
    <property type="entry name" value="TonB-dependent receptor, plug domain"/>
    <property type="match status" value="1"/>
</dbReference>
<dbReference type="Gene3D" id="2.40.170.20">
    <property type="entry name" value="TonB-dependent receptor, beta-barrel domain"/>
    <property type="match status" value="1"/>
</dbReference>
<keyword evidence="8" id="KW-0408">Iron</keyword>
<evidence type="ECO:0000256" key="17">
    <source>
        <dbReference type="SAM" id="SignalP"/>
    </source>
</evidence>
<evidence type="ECO:0000256" key="5">
    <source>
        <dbReference type="ARBA" id="ARBA00022496"/>
    </source>
</evidence>
<keyword evidence="4 14" id="KW-1134">Transmembrane beta strand</keyword>
<dbReference type="GO" id="GO:0015891">
    <property type="term" value="P:siderophore transport"/>
    <property type="evidence" value="ECO:0007669"/>
    <property type="project" value="InterPro"/>
</dbReference>
<comment type="subcellular location">
    <subcellularLocation>
        <location evidence="1 14">Cell outer membrane</location>
        <topology evidence="1 14">Multi-pass membrane protein</topology>
    </subcellularLocation>
</comment>
<evidence type="ECO:0000313" key="21">
    <source>
        <dbReference type="Proteomes" id="UP000023785"/>
    </source>
</evidence>
<evidence type="ECO:0000259" key="18">
    <source>
        <dbReference type="Pfam" id="PF00593"/>
    </source>
</evidence>
<keyword evidence="11 14" id="KW-0472">Membrane</keyword>
<dbReference type="InterPro" id="IPR000531">
    <property type="entry name" value="Beta-barrel_TonB"/>
</dbReference>
<comment type="similarity">
    <text evidence="2 14 16">Belongs to the TonB-dependent receptor family.</text>
</comment>
<keyword evidence="3 14" id="KW-0813">Transport</keyword>
<dbReference type="STRING" id="1392540.P256_01457"/>
<dbReference type="eggNOG" id="COG4772">
    <property type="taxonomic scope" value="Bacteria"/>
</dbReference>
<dbReference type="Proteomes" id="UP000023785">
    <property type="component" value="Unassembled WGS sequence"/>
</dbReference>
<dbReference type="PROSITE" id="PS01156">
    <property type="entry name" value="TONB_DEPENDENT_REC_2"/>
    <property type="match status" value="1"/>
</dbReference>
<evidence type="ECO:0000256" key="10">
    <source>
        <dbReference type="ARBA" id="ARBA00023077"/>
    </source>
</evidence>
<evidence type="ECO:0000256" key="7">
    <source>
        <dbReference type="ARBA" id="ARBA00022729"/>
    </source>
</evidence>
<keyword evidence="13 14" id="KW-0998">Cell outer membrane</keyword>
<dbReference type="InterPro" id="IPR010105">
    <property type="entry name" value="TonB_sidphr_rcpt"/>
</dbReference>
<dbReference type="InterPro" id="IPR012910">
    <property type="entry name" value="Plug_dom"/>
</dbReference>
<evidence type="ECO:0008006" key="22">
    <source>
        <dbReference type="Google" id="ProtNLM"/>
    </source>
</evidence>
<feature type="domain" description="TonB-dependent receptor-like beta-barrel" evidence="18">
    <location>
        <begin position="255"/>
        <end position="700"/>
    </location>
</feature>
<evidence type="ECO:0000256" key="9">
    <source>
        <dbReference type="ARBA" id="ARBA00023065"/>
    </source>
</evidence>
<dbReference type="GO" id="GO:0009279">
    <property type="term" value="C:cell outer membrane"/>
    <property type="evidence" value="ECO:0007669"/>
    <property type="project" value="UniProtKB-SubCell"/>
</dbReference>
<dbReference type="EMBL" id="AYER01000006">
    <property type="protein sequence ID" value="ESK38643.1"/>
    <property type="molecule type" value="Genomic_DNA"/>
</dbReference>
<dbReference type="Pfam" id="PF00593">
    <property type="entry name" value="TonB_dep_Rec_b-barrel"/>
    <property type="match status" value="1"/>
</dbReference>
<evidence type="ECO:0000256" key="11">
    <source>
        <dbReference type="ARBA" id="ARBA00023136"/>
    </source>
</evidence>
<dbReference type="AlphaFoldDB" id="V2T889"/>
<dbReference type="PANTHER" id="PTHR30442">
    <property type="entry name" value="IRON III DICITRATE TRANSPORT PROTEIN FECA"/>
    <property type="match status" value="1"/>
</dbReference>
<evidence type="ECO:0000256" key="6">
    <source>
        <dbReference type="ARBA" id="ARBA00022692"/>
    </source>
</evidence>
<evidence type="ECO:0000256" key="14">
    <source>
        <dbReference type="PROSITE-ProRule" id="PRU01360"/>
    </source>
</evidence>
<keyword evidence="12" id="KW-0675">Receptor</keyword>
<feature type="domain" description="TonB-dependent receptor plug" evidence="19">
    <location>
        <begin position="67"/>
        <end position="179"/>
    </location>
</feature>
<comment type="caution">
    <text evidence="20">The sequence shown here is derived from an EMBL/GenBank/DDBJ whole genome shotgun (WGS) entry which is preliminary data.</text>
</comment>
<dbReference type="InterPro" id="IPR036942">
    <property type="entry name" value="Beta-barrel_TonB_sf"/>
</dbReference>
<evidence type="ECO:0000256" key="13">
    <source>
        <dbReference type="ARBA" id="ARBA00023237"/>
    </source>
</evidence>
<dbReference type="OrthoDB" id="9760494at2"/>
<name>V2T889_9GAMM</name>
<keyword evidence="21" id="KW-1185">Reference proteome</keyword>
<accession>V2T889</accession>
<reference evidence="20 21" key="1">
    <citation type="submission" date="2013-10" db="EMBL/GenBank/DDBJ databases">
        <title>The Genome Sequence of Acinetobacter nectaris CIP 110549.</title>
        <authorList>
            <consortium name="The Broad Institute Genomics Platform"/>
            <consortium name="The Broad Institute Genome Sequencing Center for Infectious Disease"/>
            <person name="Cerqueira G."/>
            <person name="Feldgarden M."/>
            <person name="Courvalin P."/>
            <person name="Grillot-Courvalin C."/>
            <person name="Clermont D."/>
            <person name="Rocha E."/>
            <person name="Yoon E.-J."/>
            <person name="Nemec A."/>
            <person name="Young S.K."/>
            <person name="Zeng Q."/>
            <person name="Gargeya S."/>
            <person name="Fitzgerald M."/>
            <person name="Abouelleil A."/>
            <person name="Alvarado L."/>
            <person name="Berlin A.M."/>
            <person name="Chapman S.B."/>
            <person name="Gainer-Dewar J."/>
            <person name="Goldberg J."/>
            <person name="Gnerre S."/>
            <person name="Griggs A."/>
            <person name="Gujja S."/>
            <person name="Hansen M."/>
            <person name="Howarth C."/>
            <person name="Imamovic A."/>
            <person name="Ireland A."/>
            <person name="Larimer J."/>
            <person name="McCowan C."/>
            <person name="Murphy C."/>
            <person name="Pearson M."/>
            <person name="Poon T.W."/>
            <person name="Priest M."/>
            <person name="Roberts A."/>
            <person name="Saif S."/>
            <person name="Shea T."/>
            <person name="Sykes S."/>
            <person name="Wortman J."/>
            <person name="Nusbaum C."/>
            <person name="Birren B."/>
        </authorList>
    </citation>
    <scope>NUCLEOTIDE SEQUENCE [LARGE SCALE GENOMIC DNA]</scope>
    <source>
        <strain evidence="20 21">CIP 110549</strain>
    </source>
</reference>
<feature type="signal peptide" evidence="17">
    <location>
        <begin position="1"/>
        <end position="34"/>
    </location>
</feature>
<evidence type="ECO:0000256" key="15">
    <source>
        <dbReference type="PROSITE-ProRule" id="PRU10144"/>
    </source>
</evidence>
<protein>
    <recommendedName>
        <fullName evidence="22">TonB-dependent siderophore receptor</fullName>
    </recommendedName>
</protein>
<evidence type="ECO:0000259" key="19">
    <source>
        <dbReference type="Pfam" id="PF07715"/>
    </source>
</evidence>
<evidence type="ECO:0000313" key="20">
    <source>
        <dbReference type="EMBL" id="ESK38643.1"/>
    </source>
</evidence>
<sequence length="732" mass="80904">MQQKSFVSTHSFKQSKVAIATFLALFGFTSFAYAEEENSSKTAVLNTIQLRAQGNWLEDVTAKKVFEHAGARTIIDRKQLDETASTTLKDALRQVPSVQVQDNAGTAGSDLSLSFGVRGLTSRFSPRSTVLMDGVPLAFAPYGQPQLSLAPTSLGNISSIDVIRGAGSVRFGPQNVGGIINFNTREIPKDFKGTVGLTTEFAKNGNVKLSPNAFLGTTFENGLGIALMYSGTQGDGYRDDNDHNNINDVILKTAYSFTDADKLEFSLHRYDAKAGMPGGLTPQQYAVNPNQSVMKNDFFEGHRTDGALKYTHQDDVNTFEVLAYHTDTYRNAVMENQAQNAKTKKLEMQLRNAPRTYQVSAIEPRFSHAYALGNVNNEISVGYRYLHETSKEYIGRSAFYAPNSPVITQLDGYSSANGKTTAHAVYLDNRTDIGRWSVTPGVRFESIKTTENFNRLNANNSVKSSITPVVKSNEVLPNFSVKYAVNDQWNVFANYGISFGPQQYSQMAKIDGDTAVSQTQGLRPEKAKNYELGTHYLGNGLQAELTAFYIDFDQELKRSKINGVEEWSSLGATKHEGFELGVNYDFGQMYDVLHGLSAYSNLTYTHATAAAGIRKGKDIPLYSRWVANLGLGYKVNQWTVNTDLFAQSSQIATNKDDLVIEDDKGRFGRIPGYTTASVRVAYDFSQQLKGLKVAAGIKNVFDTNYFTRSSDSIYGKYEGQPRTVFLQTSFDF</sequence>
<organism evidence="20 21">
    <name type="scientific">Acinetobacter nectaris CIP 110549</name>
    <dbReference type="NCBI Taxonomy" id="1392540"/>
    <lineage>
        <taxon>Bacteria</taxon>
        <taxon>Pseudomonadati</taxon>
        <taxon>Pseudomonadota</taxon>
        <taxon>Gammaproteobacteria</taxon>
        <taxon>Moraxellales</taxon>
        <taxon>Moraxellaceae</taxon>
        <taxon>Acinetobacter</taxon>
    </lineage>
</organism>
<keyword evidence="10 16" id="KW-0798">TonB box</keyword>
<keyword evidence="6 14" id="KW-0812">Transmembrane</keyword>
<dbReference type="PROSITE" id="PS52016">
    <property type="entry name" value="TONB_DEPENDENT_REC_3"/>
    <property type="match status" value="1"/>
</dbReference>
<dbReference type="HOGENOM" id="CLU_008287_17_1_6"/>
<dbReference type="RefSeq" id="WP_023273082.1">
    <property type="nucleotide sequence ID" value="NZ_KI530723.1"/>
</dbReference>
<evidence type="ECO:0000256" key="1">
    <source>
        <dbReference type="ARBA" id="ARBA00004571"/>
    </source>
</evidence>
<gene>
    <name evidence="20" type="ORF">P256_01457</name>
</gene>
<evidence type="ECO:0000256" key="3">
    <source>
        <dbReference type="ARBA" id="ARBA00022448"/>
    </source>
</evidence>